<keyword evidence="1" id="KW-0732">Signal</keyword>
<evidence type="ECO:0000313" key="3">
    <source>
        <dbReference type="Proteomes" id="UP000280792"/>
    </source>
</evidence>
<dbReference type="SMART" id="SM00671">
    <property type="entry name" value="SEL1"/>
    <property type="match status" value="4"/>
</dbReference>
<reference evidence="2 3" key="1">
    <citation type="submission" date="2018-08" db="EMBL/GenBank/DDBJ databases">
        <authorList>
            <person name="Khan S.A."/>
        </authorList>
    </citation>
    <scope>NUCLEOTIDE SEQUENCE [LARGE SCALE GENOMIC DNA]</scope>
    <source>
        <strain evidence="2 3">GTF-13</strain>
    </source>
</reference>
<dbReference type="Proteomes" id="UP000280792">
    <property type="component" value="Unassembled WGS sequence"/>
</dbReference>
<proteinExistence type="predicted"/>
<dbReference type="PROSITE" id="PS51257">
    <property type="entry name" value="PROKAR_LIPOPROTEIN"/>
    <property type="match status" value="1"/>
</dbReference>
<evidence type="ECO:0000313" key="2">
    <source>
        <dbReference type="EMBL" id="RRJ85266.1"/>
    </source>
</evidence>
<dbReference type="AlphaFoldDB" id="A0A3P3VUG6"/>
<dbReference type="PANTHER" id="PTHR43628:SF1">
    <property type="entry name" value="CHITIN SYNTHASE REGULATORY FACTOR 2-RELATED"/>
    <property type="match status" value="1"/>
</dbReference>
<sequence length="247" mass="27417">MKPSRVGGAALVLLLSSAACFAQPEPIPGTAAVEPDPTAEAIYLQAMEADRNGRMTESIGLFQRAAKMGHPGGQVGYAYLLHKGGYFEESFRWYERAAQQGDALAMLRLAMQYMSGEGVEKSFGRADEWLNKSAELGNFQAIGSLYEAYHNGSMGYDQDNEKALFWLNRAIEQGSSYYTRILAEAYRNGELGLDIDNQQALELYRRAASQGDLESIRYLIAVYTEGLLGQLPSQEEVERWESIKESL</sequence>
<protein>
    <submittedName>
        <fullName evidence="2">Sel1 repeat family protein</fullName>
    </submittedName>
</protein>
<dbReference type="SUPFAM" id="SSF81901">
    <property type="entry name" value="HCP-like"/>
    <property type="match status" value="1"/>
</dbReference>
<dbReference type="Gene3D" id="1.25.40.10">
    <property type="entry name" value="Tetratricopeptide repeat domain"/>
    <property type="match status" value="1"/>
</dbReference>
<dbReference type="InterPro" id="IPR006597">
    <property type="entry name" value="Sel1-like"/>
</dbReference>
<dbReference type="InterPro" id="IPR052945">
    <property type="entry name" value="Mitotic_Regulator"/>
</dbReference>
<dbReference type="PANTHER" id="PTHR43628">
    <property type="entry name" value="ACTIVATOR OF C KINASE PROTEIN 1-RELATED"/>
    <property type="match status" value="1"/>
</dbReference>
<dbReference type="Pfam" id="PF08238">
    <property type="entry name" value="Sel1"/>
    <property type="match status" value="5"/>
</dbReference>
<name>A0A3P3VUG6_9GAMM</name>
<keyword evidence="3" id="KW-1185">Reference proteome</keyword>
<feature type="chain" id="PRO_5017967036" evidence="1">
    <location>
        <begin position="23"/>
        <end position="247"/>
    </location>
</feature>
<gene>
    <name evidence="2" type="ORF">D0544_09450</name>
</gene>
<feature type="signal peptide" evidence="1">
    <location>
        <begin position="1"/>
        <end position="22"/>
    </location>
</feature>
<comment type="caution">
    <text evidence="2">The sequence shown here is derived from an EMBL/GenBank/DDBJ whole genome shotgun (WGS) entry which is preliminary data.</text>
</comment>
<dbReference type="EMBL" id="QWEZ01000001">
    <property type="protein sequence ID" value="RRJ85266.1"/>
    <property type="molecule type" value="Genomic_DNA"/>
</dbReference>
<evidence type="ECO:0000256" key="1">
    <source>
        <dbReference type="SAM" id="SignalP"/>
    </source>
</evidence>
<dbReference type="RefSeq" id="WP_125015692.1">
    <property type="nucleotide sequence ID" value="NZ_QWEZ01000001.1"/>
</dbReference>
<reference evidence="2 3" key="2">
    <citation type="submission" date="2018-12" db="EMBL/GenBank/DDBJ databases">
        <title>Simiduia agarivorans gen. nov., sp. nov., a marine, agarolytic bacterium isolated from shallow coastal water from Keelung, Taiwan.</title>
        <authorList>
            <person name="Shieh W.Y."/>
        </authorList>
    </citation>
    <scope>NUCLEOTIDE SEQUENCE [LARGE SCALE GENOMIC DNA]</scope>
    <source>
        <strain evidence="2 3">GTF-13</strain>
    </source>
</reference>
<accession>A0A3P3VUG6</accession>
<organism evidence="2 3">
    <name type="scientific">Aestuariirhabdus litorea</name>
    <dbReference type="NCBI Taxonomy" id="2528527"/>
    <lineage>
        <taxon>Bacteria</taxon>
        <taxon>Pseudomonadati</taxon>
        <taxon>Pseudomonadota</taxon>
        <taxon>Gammaproteobacteria</taxon>
        <taxon>Oceanospirillales</taxon>
        <taxon>Aestuariirhabdaceae</taxon>
        <taxon>Aestuariirhabdus</taxon>
    </lineage>
</organism>
<dbReference type="InterPro" id="IPR011990">
    <property type="entry name" value="TPR-like_helical_dom_sf"/>
</dbReference>